<dbReference type="GO" id="GO:0043165">
    <property type="term" value="P:Gram-negative-bacterium-type cell outer membrane assembly"/>
    <property type="evidence" value="ECO:0007669"/>
    <property type="project" value="UniProtKB-UniRule"/>
</dbReference>
<dbReference type="Gene3D" id="2.60.450.10">
    <property type="entry name" value="Lipopolysaccharide (LPS) transport protein A like domain"/>
    <property type="match status" value="1"/>
</dbReference>
<evidence type="ECO:0000256" key="3">
    <source>
        <dbReference type="ARBA" id="ARBA00022764"/>
    </source>
</evidence>
<comment type="subcellular location">
    <subcellularLocation>
        <location evidence="4">Periplasm</location>
    </subcellularLocation>
</comment>
<dbReference type="InterPro" id="IPR005653">
    <property type="entry name" value="OstA-like_N"/>
</dbReference>
<evidence type="ECO:0000256" key="2">
    <source>
        <dbReference type="ARBA" id="ARBA00022729"/>
    </source>
</evidence>
<gene>
    <name evidence="4 6" type="primary">lptA</name>
    <name evidence="6" type="ORF">HGP28_05760</name>
</gene>
<dbReference type="InterPro" id="IPR014340">
    <property type="entry name" value="LptA"/>
</dbReference>
<proteinExistence type="inferred from homology"/>
<comment type="function">
    <text evidence="4">Involved in the assembly of lipopolysaccharide (LPS). Required for the translocation of LPS from the inner membrane to the outer membrane. May form a bridge between the inner membrane and the outer membrane, via interactions with LptC and LptD, thereby facilitating LPS transfer across the periplasm.</text>
</comment>
<dbReference type="PANTHER" id="PTHR36504:SF1">
    <property type="entry name" value="LIPOPOLYSACCHARIDE EXPORT SYSTEM PROTEIN LPTA"/>
    <property type="match status" value="1"/>
</dbReference>
<feature type="signal peptide" evidence="4">
    <location>
        <begin position="1"/>
        <end position="20"/>
    </location>
</feature>
<keyword evidence="7" id="KW-1185">Reference proteome</keyword>
<dbReference type="GO" id="GO:0009279">
    <property type="term" value="C:cell outer membrane"/>
    <property type="evidence" value="ECO:0007669"/>
    <property type="project" value="TreeGrafter"/>
</dbReference>
<feature type="chain" id="PRO_5031649453" description="Lipopolysaccharide export system protein LptA" evidence="4">
    <location>
        <begin position="21"/>
        <end position="165"/>
    </location>
</feature>
<dbReference type="AlphaFoldDB" id="A0A7X8TQI9"/>
<evidence type="ECO:0000256" key="1">
    <source>
        <dbReference type="ARBA" id="ARBA00022448"/>
    </source>
</evidence>
<dbReference type="RefSeq" id="WP_168835506.1">
    <property type="nucleotide sequence ID" value="NZ_JABAIK010000004.1"/>
</dbReference>
<dbReference type="EMBL" id="JABAIK010000004">
    <property type="protein sequence ID" value="NLS12403.1"/>
    <property type="molecule type" value="Genomic_DNA"/>
</dbReference>
<reference evidence="6 7" key="1">
    <citation type="submission" date="2020-04" db="EMBL/GenBank/DDBJ databases">
        <title>Vibrio sp. SM6, a novel species isolated from seawater.</title>
        <authorList>
            <person name="Wang X."/>
        </authorList>
    </citation>
    <scope>NUCLEOTIDE SEQUENCE [LARGE SCALE GENOMIC DNA]</scope>
    <source>
        <strain evidence="6 7">SM6</strain>
    </source>
</reference>
<dbReference type="InterPro" id="IPR052037">
    <property type="entry name" value="LPS_export_LptA"/>
</dbReference>
<evidence type="ECO:0000313" key="6">
    <source>
        <dbReference type="EMBL" id="NLS12403.1"/>
    </source>
</evidence>
<dbReference type="NCBIfam" id="TIGR03002">
    <property type="entry name" value="outer_YhbN_LptA"/>
    <property type="match status" value="1"/>
</dbReference>
<dbReference type="Proteomes" id="UP000535589">
    <property type="component" value="Unassembled WGS sequence"/>
</dbReference>
<evidence type="ECO:0000256" key="4">
    <source>
        <dbReference type="HAMAP-Rule" id="MF_01914"/>
    </source>
</evidence>
<dbReference type="PANTHER" id="PTHR36504">
    <property type="entry name" value="LIPOPOLYSACCHARIDE EXPORT SYSTEM PROTEIN LPTA"/>
    <property type="match status" value="1"/>
</dbReference>
<keyword evidence="1 4" id="KW-0813">Transport</keyword>
<protein>
    <recommendedName>
        <fullName evidence="4">Lipopolysaccharide export system protein LptA</fullName>
    </recommendedName>
</protein>
<evidence type="ECO:0000313" key="7">
    <source>
        <dbReference type="Proteomes" id="UP000535589"/>
    </source>
</evidence>
<feature type="domain" description="Organic solvent tolerance-like N-terminal" evidence="5">
    <location>
        <begin position="30"/>
        <end position="142"/>
    </location>
</feature>
<comment type="caution">
    <text evidence="6">The sequence shown here is derived from an EMBL/GenBank/DDBJ whole genome shotgun (WGS) entry which is preliminary data.</text>
</comment>
<evidence type="ECO:0000259" key="5">
    <source>
        <dbReference type="Pfam" id="PF03968"/>
    </source>
</evidence>
<dbReference type="GO" id="GO:0030288">
    <property type="term" value="C:outer membrane-bounded periplasmic space"/>
    <property type="evidence" value="ECO:0007669"/>
    <property type="project" value="TreeGrafter"/>
</dbReference>
<keyword evidence="2 4" id="KW-0732">Signal</keyword>
<dbReference type="HAMAP" id="MF_01914">
    <property type="entry name" value="LPS_assembly_LptA"/>
    <property type="match status" value="1"/>
</dbReference>
<organism evidence="6 7">
    <name type="scientific">Vibrio agarilyticus</name>
    <dbReference type="NCBI Taxonomy" id="2726741"/>
    <lineage>
        <taxon>Bacteria</taxon>
        <taxon>Pseudomonadati</taxon>
        <taxon>Pseudomonadota</taxon>
        <taxon>Gammaproteobacteria</taxon>
        <taxon>Vibrionales</taxon>
        <taxon>Vibrionaceae</taxon>
        <taxon>Vibrio</taxon>
    </lineage>
</organism>
<comment type="subunit">
    <text evidence="4">Component of the lipopolysaccharide transport and assembly complex.</text>
</comment>
<dbReference type="Pfam" id="PF03968">
    <property type="entry name" value="LptD_N"/>
    <property type="match status" value="1"/>
</dbReference>
<dbReference type="GO" id="GO:0001530">
    <property type="term" value="F:lipopolysaccharide binding"/>
    <property type="evidence" value="ECO:0007669"/>
    <property type="project" value="InterPro"/>
</dbReference>
<dbReference type="GO" id="GO:0015920">
    <property type="term" value="P:lipopolysaccharide transport"/>
    <property type="evidence" value="ECO:0007669"/>
    <property type="project" value="UniProtKB-UniRule"/>
</dbReference>
<accession>A0A7X8TQI9</accession>
<sequence precursor="true">MKSIHLSLLALVLAAPSALALKSDTEQPIYINSDSQQLDMKSNQVIFAGDVSLKQGSIDISADRIVVTRSAQGEAIEKIEAFGKPTHFSQLLDDGKTLSAQADTLEYQIVTDELTMRGNAQLAQEGNVIKGSMIRYQIEQQKLIADGSQNERVTTILQPNQLENQ</sequence>
<keyword evidence="3 4" id="KW-0574">Periplasm</keyword>
<comment type="similarity">
    <text evidence="4">Belongs to the LptA family.</text>
</comment>
<dbReference type="GO" id="GO:0017089">
    <property type="term" value="F:glycolipid transfer activity"/>
    <property type="evidence" value="ECO:0007669"/>
    <property type="project" value="TreeGrafter"/>
</dbReference>
<name>A0A7X8TQI9_9VIBR</name>